<keyword evidence="4" id="KW-1185">Reference proteome</keyword>
<dbReference type="PANTHER" id="PTHR21666:SF270">
    <property type="entry name" value="MUREIN HYDROLASE ACTIVATOR ENVC"/>
    <property type="match status" value="1"/>
</dbReference>
<evidence type="ECO:0000313" key="3">
    <source>
        <dbReference type="EMBL" id="SJZ39130.1"/>
    </source>
</evidence>
<dbReference type="InterPro" id="IPR016047">
    <property type="entry name" value="M23ase_b-sheet_dom"/>
</dbReference>
<dbReference type="RefSeq" id="WP_078932983.1">
    <property type="nucleotide sequence ID" value="NZ_FUWG01000007.1"/>
</dbReference>
<dbReference type="SUPFAM" id="SSF51261">
    <property type="entry name" value="Duplicated hybrid motif"/>
    <property type="match status" value="1"/>
</dbReference>
<accession>A0A1T4K9K8</accession>
<dbReference type="PANTHER" id="PTHR21666">
    <property type="entry name" value="PEPTIDASE-RELATED"/>
    <property type="match status" value="1"/>
</dbReference>
<proteinExistence type="predicted"/>
<dbReference type="STRING" id="261392.SAMN02745149_01064"/>
<protein>
    <submittedName>
        <fullName evidence="3">Murein DD-endopeptidase MepM and murein hydrolase activator NlpD, contain LysM domain</fullName>
    </submittedName>
</protein>
<dbReference type="InterPro" id="IPR011055">
    <property type="entry name" value="Dup_hybrid_motif"/>
</dbReference>
<feature type="chain" id="PRO_5012256208" evidence="1">
    <location>
        <begin position="19"/>
        <end position="329"/>
    </location>
</feature>
<dbReference type="GO" id="GO:0004222">
    <property type="term" value="F:metalloendopeptidase activity"/>
    <property type="evidence" value="ECO:0007669"/>
    <property type="project" value="TreeGrafter"/>
</dbReference>
<keyword evidence="1" id="KW-0732">Signal</keyword>
<evidence type="ECO:0000256" key="1">
    <source>
        <dbReference type="SAM" id="SignalP"/>
    </source>
</evidence>
<evidence type="ECO:0000313" key="4">
    <source>
        <dbReference type="Proteomes" id="UP000190423"/>
    </source>
</evidence>
<feature type="signal peptide" evidence="1">
    <location>
        <begin position="1"/>
        <end position="18"/>
    </location>
</feature>
<feature type="domain" description="M23ase beta-sheet core" evidence="2">
    <location>
        <begin position="219"/>
        <end position="313"/>
    </location>
</feature>
<gene>
    <name evidence="3" type="ORF">SAMN02745149_01064</name>
</gene>
<dbReference type="CDD" id="cd12797">
    <property type="entry name" value="M23_peptidase"/>
    <property type="match status" value="1"/>
</dbReference>
<dbReference type="OrthoDB" id="305469at2"/>
<dbReference type="Proteomes" id="UP000190423">
    <property type="component" value="Unassembled WGS sequence"/>
</dbReference>
<sequence length="329" mass="37018">MTKKTFFFIALVINGALAFSNTVSFQDDNYTGTVTYNETARPGDAVFARMNVKISKTLKKKNAPDTAASLILMKGNRKIDSAQFYFFNQKAKKQPAAEMLASIPVSLWTVPDSHYSLKIIFTAGVTPEKEIILPFKVEARSFNSEVLDLDERNSGIKQNMTAERMAQIEKLNNILETVMPQDIYSLKPFVHPVKSERMTAYFGDKRVYKYTDGQSETSYHYGHDYGVPEKTDVYACADGRVVMSEFRISTGWSIVIEHLPGLYSLYYHLSSPDVQENDFVRQGQKIGLSGSTGLATGPHLHWEVRLNAAAVTPDFFMRDFTFSSSDGQK</sequence>
<dbReference type="GeneID" id="78316363"/>
<dbReference type="EMBL" id="FUWG01000007">
    <property type="protein sequence ID" value="SJZ39130.1"/>
    <property type="molecule type" value="Genomic_DNA"/>
</dbReference>
<dbReference type="Pfam" id="PF01551">
    <property type="entry name" value="Peptidase_M23"/>
    <property type="match status" value="1"/>
</dbReference>
<reference evidence="3 4" key="1">
    <citation type="submission" date="2017-02" db="EMBL/GenBank/DDBJ databases">
        <authorList>
            <person name="Peterson S.W."/>
        </authorList>
    </citation>
    <scope>NUCLEOTIDE SEQUENCE [LARGE SCALE GENOMIC DNA]</scope>
    <source>
        <strain evidence="3 4">ATCC BAA-908</strain>
    </source>
</reference>
<dbReference type="Gene3D" id="2.70.70.10">
    <property type="entry name" value="Glucose Permease (Domain IIA)"/>
    <property type="match status" value="1"/>
</dbReference>
<dbReference type="AlphaFoldDB" id="A0A1T4K9K8"/>
<dbReference type="InterPro" id="IPR050570">
    <property type="entry name" value="Cell_wall_metabolism_enzyme"/>
</dbReference>
<keyword evidence="3" id="KW-0378">Hydrolase</keyword>
<evidence type="ECO:0000259" key="2">
    <source>
        <dbReference type="Pfam" id="PF01551"/>
    </source>
</evidence>
<name>A0A1T4K9K8_TREPO</name>
<organism evidence="3 4">
    <name type="scientific">Treponema porcinum</name>
    <dbReference type="NCBI Taxonomy" id="261392"/>
    <lineage>
        <taxon>Bacteria</taxon>
        <taxon>Pseudomonadati</taxon>
        <taxon>Spirochaetota</taxon>
        <taxon>Spirochaetia</taxon>
        <taxon>Spirochaetales</taxon>
        <taxon>Treponemataceae</taxon>
        <taxon>Treponema</taxon>
    </lineage>
</organism>